<accession>A0A812W8A4</accession>
<name>A0A812W8A4_SYMPI</name>
<gene>
    <name evidence="2" type="ORF">SPIL2461_LOCUS17913</name>
</gene>
<sequence>PTSRMPKLARQSWSGSWPTEKPMPKCRLIGLQALFRSFRSCEAKLRVGVLSVQMLTAPEQRWRMASSASAAPGARRNWQRESPWTKSCCRQRAWKRSCSWLRRRQMPPHPVWQPNGESSRVNWKSLRQACARRKPSWQMTSADWPRRMT</sequence>
<evidence type="ECO:0000313" key="3">
    <source>
        <dbReference type="Proteomes" id="UP000649617"/>
    </source>
</evidence>
<protein>
    <submittedName>
        <fullName evidence="2">Uncharacterized protein</fullName>
    </submittedName>
</protein>
<evidence type="ECO:0000256" key="1">
    <source>
        <dbReference type="SAM" id="MobiDB-lite"/>
    </source>
</evidence>
<keyword evidence="3" id="KW-1185">Reference proteome</keyword>
<proteinExistence type="predicted"/>
<reference evidence="2" key="1">
    <citation type="submission" date="2021-02" db="EMBL/GenBank/DDBJ databases">
        <authorList>
            <person name="Dougan E. K."/>
            <person name="Rhodes N."/>
            <person name="Thang M."/>
            <person name="Chan C."/>
        </authorList>
    </citation>
    <scope>NUCLEOTIDE SEQUENCE</scope>
</reference>
<dbReference type="Proteomes" id="UP000649617">
    <property type="component" value="Unassembled WGS sequence"/>
</dbReference>
<comment type="caution">
    <text evidence="2">The sequence shown here is derived from an EMBL/GenBank/DDBJ whole genome shotgun (WGS) entry which is preliminary data.</text>
</comment>
<feature type="region of interest" description="Disordered" evidence="1">
    <location>
        <begin position="1"/>
        <end position="20"/>
    </location>
</feature>
<feature type="non-terminal residue" evidence="2">
    <location>
        <position position="149"/>
    </location>
</feature>
<feature type="non-terminal residue" evidence="2">
    <location>
        <position position="1"/>
    </location>
</feature>
<organism evidence="2 3">
    <name type="scientific">Symbiodinium pilosum</name>
    <name type="common">Dinoflagellate</name>
    <dbReference type="NCBI Taxonomy" id="2952"/>
    <lineage>
        <taxon>Eukaryota</taxon>
        <taxon>Sar</taxon>
        <taxon>Alveolata</taxon>
        <taxon>Dinophyceae</taxon>
        <taxon>Suessiales</taxon>
        <taxon>Symbiodiniaceae</taxon>
        <taxon>Symbiodinium</taxon>
    </lineage>
</organism>
<evidence type="ECO:0000313" key="2">
    <source>
        <dbReference type="EMBL" id="CAE7660706.1"/>
    </source>
</evidence>
<dbReference type="AlphaFoldDB" id="A0A812W8A4"/>
<dbReference type="EMBL" id="CAJNIZ010043457">
    <property type="protein sequence ID" value="CAE7660706.1"/>
    <property type="molecule type" value="Genomic_DNA"/>
</dbReference>